<gene>
    <name evidence="1" type="ORF">GMARGA_LOCUS36531</name>
</gene>
<proteinExistence type="predicted"/>
<feature type="non-terminal residue" evidence="1">
    <location>
        <position position="1"/>
    </location>
</feature>
<evidence type="ECO:0000313" key="1">
    <source>
        <dbReference type="EMBL" id="CAG8843417.1"/>
    </source>
</evidence>
<keyword evidence="2" id="KW-1185">Reference proteome</keyword>
<accession>A0ABN7WYT5</accession>
<dbReference type="EMBL" id="CAJVQB010072354">
    <property type="protein sequence ID" value="CAG8843417.1"/>
    <property type="molecule type" value="Genomic_DNA"/>
</dbReference>
<organism evidence="1 2">
    <name type="scientific">Gigaspora margarita</name>
    <dbReference type="NCBI Taxonomy" id="4874"/>
    <lineage>
        <taxon>Eukaryota</taxon>
        <taxon>Fungi</taxon>
        <taxon>Fungi incertae sedis</taxon>
        <taxon>Mucoromycota</taxon>
        <taxon>Glomeromycotina</taxon>
        <taxon>Glomeromycetes</taxon>
        <taxon>Diversisporales</taxon>
        <taxon>Gigasporaceae</taxon>
        <taxon>Gigaspora</taxon>
    </lineage>
</organism>
<comment type="caution">
    <text evidence="1">The sequence shown here is derived from an EMBL/GenBank/DDBJ whole genome shotgun (WGS) entry which is preliminary data.</text>
</comment>
<name>A0ABN7WYT5_GIGMA</name>
<protein>
    <submittedName>
        <fullName evidence="1">3957_t:CDS:1</fullName>
    </submittedName>
</protein>
<reference evidence="1 2" key="1">
    <citation type="submission" date="2021-06" db="EMBL/GenBank/DDBJ databases">
        <authorList>
            <person name="Kallberg Y."/>
            <person name="Tangrot J."/>
            <person name="Rosling A."/>
        </authorList>
    </citation>
    <scope>NUCLEOTIDE SEQUENCE [LARGE SCALE GENOMIC DNA]</scope>
    <source>
        <strain evidence="1 2">120-4 pot B 10/14</strain>
    </source>
</reference>
<dbReference type="Proteomes" id="UP000789901">
    <property type="component" value="Unassembled WGS sequence"/>
</dbReference>
<evidence type="ECO:0000313" key="2">
    <source>
        <dbReference type="Proteomes" id="UP000789901"/>
    </source>
</evidence>
<sequence length="195" mass="23386">EYRKARKHPLCPLGEINHYRYKSDTCKKCCKKARCNNIICLEQDIECKWSLFKTNKKYKKYKNIVSFCKAKFERTKQDHLHFHNYMQFNNRTTINIVKAMFDNNEEIIFSPGKYCKYSFFDLNNLEECPFEFGKYRFLSSSSNETVNKINNIILENYEKQKAIINNDYSYKDVITNRSKWPITFASIPQNLEKAI</sequence>